<sequence length="67" mass="7671">MNCESRLQSFRNDGADEAVCRSRGGTVGLAAHTNLISILSLRLVSFFKYLQSFLPLQYIYYHNFSIH</sequence>
<dbReference type="Proteomes" id="UP000024635">
    <property type="component" value="Unassembled WGS sequence"/>
</dbReference>
<accession>A0A016U0F2</accession>
<comment type="caution">
    <text evidence="1">The sequence shown here is derived from an EMBL/GenBank/DDBJ whole genome shotgun (WGS) entry which is preliminary data.</text>
</comment>
<organism evidence="1 2">
    <name type="scientific">Ancylostoma ceylanicum</name>
    <dbReference type="NCBI Taxonomy" id="53326"/>
    <lineage>
        <taxon>Eukaryota</taxon>
        <taxon>Metazoa</taxon>
        <taxon>Ecdysozoa</taxon>
        <taxon>Nematoda</taxon>
        <taxon>Chromadorea</taxon>
        <taxon>Rhabditida</taxon>
        <taxon>Rhabditina</taxon>
        <taxon>Rhabditomorpha</taxon>
        <taxon>Strongyloidea</taxon>
        <taxon>Ancylostomatidae</taxon>
        <taxon>Ancylostomatinae</taxon>
        <taxon>Ancylostoma</taxon>
    </lineage>
</organism>
<protein>
    <submittedName>
        <fullName evidence="1">Uncharacterized protein</fullName>
    </submittedName>
</protein>
<proteinExistence type="predicted"/>
<dbReference type="EMBL" id="JARK01001402">
    <property type="protein sequence ID" value="EYC08342.1"/>
    <property type="molecule type" value="Genomic_DNA"/>
</dbReference>
<gene>
    <name evidence="1" type="primary">Acey_s0066.g3708</name>
    <name evidence="1" type="ORF">Y032_0066g3708</name>
</gene>
<evidence type="ECO:0000313" key="1">
    <source>
        <dbReference type="EMBL" id="EYC08342.1"/>
    </source>
</evidence>
<dbReference type="AlphaFoldDB" id="A0A016U0F2"/>
<keyword evidence="2" id="KW-1185">Reference proteome</keyword>
<evidence type="ECO:0000313" key="2">
    <source>
        <dbReference type="Proteomes" id="UP000024635"/>
    </source>
</evidence>
<reference evidence="2" key="1">
    <citation type="journal article" date="2015" name="Nat. Genet.">
        <title>The genome and transcriptome of the zoonotic hookworm Ancylostoma ceylanicum identify infection-specific gene families.</title>
        <authorList>
            <person name="Schwarz E.M."/>
            <person name="Hu Y."/>
            <person name="Antoshechkin I."/>
            <person name="Miller M.M."/>
            <person name="Sternberg P.W."/>
            <person name="Aroian R.V."/>
        </authorList>
    </citation>
    <scope>NUCLEOTIDE SEQUENCE</scope>
    <source>
        <strain evidence="2">HY135</strain>
    </source>
</reference>
<name>A0A016U0F2_9BILA</name>